<name>A0A9N9D7M1_9GLOM</name>
<keyword evidence="3" id="KW-1185">Reference proteome</keyword>
<organism evidence="2 3">
    <name type="scientific">Diversispora eburnea</name>
    <dbReference type="NCBI Taxonomy" id="1213867"/>
    <lineage>
        <taxon>Eukaryota</taxon>
        <taxon>Fungi</taxon>
        <taxon>Fungi incertae sedis</taxon>
        <taxon>Mucoromycota</taxon>
        <taxon>Glomeromycotina</taxon>
        <taxon>Glomeromycetes</taxon>
        <taxon>Diversisporales</taxon>
        <taxon>Diversisporaceae</taxon>
        <taxon>Diversispora</taxon>
    </lineage>
</organism>
<evidence type="ECO:0000313" key="3">
    <source>
        <dbReference type="Proteomes" id="UP000789706"/>
    </source>
</evidence>
<proteinExistence type="predicted"/>
<feature type="non-terminal residue" evidence="2">
    <location>
        <position position="525"/>
    </location>
</feature>
<accession>A0A9N9D7M1</accession>
<protein>
    <submittedName>
        <fullName evidence="2">10049_t:CDS:1</fullName>
    </submittedName>
</protein>
<dbReference type="EMBL" id="CAJVPK010003305">
    <property type="protein sequence ID" value="CAG8625731.1"/>
    <property type="molecule type" value="Genomic_DNA"/>
</dbReference>
<evidence type="ECO:0000313" key="2">
    <source>
        <dbReference type="EMBL" id="CAG8625731.1"/>
    </source>
</evidence>
<comment type="caution">
    <text evidence="2">The sequence shown here is derived from an EMBL/GenBank/DDBJ whole genome shotgun (WGS) entry which is preliminary data.</text>
</comment>
<gene>
    <name evidence="2" type="ORF">DEBURN_LOCUS10559</name>
</gene>
<feature type="non-terminal residue" evidence="2">
    <location>
        <position position="1"/>
    </location>
</feature>
<dbReference type="Proteomes" id="UP000789706">
    <property type="component" value="Unassembled WGS sequence"/>
</dbReference>
<feature type="region of interest" description="Disordered" evidence="1">
    <location>
        <begin position="197"/>
        <end position="245"/>
    </location>
</feature>
<evidence type="ECO:0000256" key="1">
    <source>
        <dbReference type="SAM" id="MobiDB-lite"/>
    </source>
</evidence>
<reference evidence="2" key="1">
    <citation type="submission" date="2021-06" db="EMBL/GenBank/DDBJ databases">
        <authorList>
            <person name="Kallberg Y."/>
            <person name="Tangrot J."/>
            <person name="Rosling A."/>
        </authorList>
    </citation>
    <scope>NUCLEOTIDE SEQUENCE</scope>
    <source>
        <strain evidence="2">AZ414A</strain>
    </source>
</reference>
<sequence length="525" mass="61237">KSLVDEYGKVSQLPKRWSIHGYYEFRKRQSDFSGDFHKESNWLKINLKTIANKKENCFNKEQVERAKLLLLTWENQLYDPNVATFWEEIRHKRELEVTGILNMFEATNVSQQHIVNIQHQDLLSIYQPCGAEQVNTPVMSLQNILNSPKKRKNEDNIQESWSKSMMESNDSNLSDEFDWSFNNAHSQEELDERVKLPTCYNQENENKENVPTYKKTKKRVKSAPNTKNPRPGNDSEKSSEFPPPFDVEFEDDVELKFDFTNIERELLRESTNEWVFGEINVSQKFRKYQIEQMITRENPYTITDPVLPMEVLPLLRNALADSLEGKTTFLSLSDSEIGRVVSRIFNDICGSVPDVSPTKTSEDEHCFKLLHPIIRPLFFTSSYKEYNIRLNRATSGTATRPDFSCLVNEIPVLNSEIKPPGFTPLQQQKDKLKVQMRGRKSINQLLRTKGGPPETVLLINQGDLVESYVMDLKYDGLYRSWPFLTTRLVKDKTTIPLLESNIRHFMALEERINRIAEDYNRRTCQ</sequence>
<dbReference type="OrthoDB" id="2440309at2759"/>
<dbReference type="AlphaFoldDB" id="A0A9N9D7M1"/>